<dbReference type="PANTHER" id="PTHR30085">
    <property type="entry name" value="AMINO ACID ABC TRANSPORTER PERMEASE"/>
    <property type="match status" value="1"/>
</dbReference>
<comment type="similarity">
    <text evidence="1">Belongs to the bacterial solute-binding protein 3 family.</text>
</comment>
<dbReference type="SMART" id="SM00062">
    <property type="entry name" value="PBPb"/>
    <property type="match status" value="1"/>
</dbReference>
<evidence type="ECO:0000256" key="2">
    <source>
        <dbReference type="ARBA" id="ARBA00022448"/>
    </source>
</evidence>
<keyword evidence="5" id="KW-0812">Transmembrane</keyword>
<dbReference type="PANTHER" id="PTHR30085:SF6">
    <property type="entry name" value="ABC TRANSPORTER GLUTAMINE-BINDING PROTEIN GLNH"/>
    <property type="match status" value="1"/>
</dbReference>
<dbReference type="SUPFAM" id="SSF53850">
    <property type="entry name" value="Periplasmic binding protein-like II"/>
    <property type="match status" value="2"/>
</dbReference>
<sequence>MGSQEGSNPTTIQAGVQRAPRVRNSSPVRNTVARTGSRAQDNGAAATNTRASDVSDAVQDYVDAMRLSQDSIPPSNLASHDGTPRSSDSSGRSNATTGSSRVRGSTERSSASVSTSTRSRQHAPIRNRRRAAQEDSDDVPARRGSDAVQRYVDSLRLSQQMEQEDPDRMATLDESLNRTGVDTEGETEDPSSQENLDQKMKDTEEQLMKAKGASGEGFDLIPTQPVRQVSQVPGAYPSAPSRPAGREISQDLSQGVLEELRNLEPDIDHPFDNGTNPASVGQENESSMPILEAVPVTDDDVRSRRSIEAAVRQRILQEAVQADVVQVEDLETGGHFNDEPEEKPVRKSKGPSRMLAILLLVLLIVGVGLAIGLSRRGKSDDESEQVSLPESSSGLDVSSSLSTSLEQIKERGHIRCGMYVDHPGYGYQDRKTGEYSGFNFQLCRAVAAAVFADGDSVEVVPVNAGNRFARLGAGEVDLISQATTFTMGRDILEFSTGQGFSFSYPFYFSGLGFGGIQEFVECADRLDPFHGVCRGLKVCVTMGTTQEAIVNELLPGPVAVRFSDPTDALLYMTNGTCNVIAAEPILMQPLHLKQAFGLFLDEEFVLGNNSFSKDPLSLVTLDSDPRVSDIVNSVVKIMYAAQGMNISRDNVMLHDFDPSVPTALKNRFKDVISAVGNTDELYEAEAAHVLPKHGVNTLNRHHDTGLLWSFPFGRVDEVNPEEAKTSATMDRLQISGVLKCGISGMEQGFAWYNPAKDEWSGLHVELCRGLAAALFAGDVSKVDFVVVETLHRFHALQNGTVDVLMGEQASLANEFFEPSTGNAYSFSSPYFHGSNSTGNSSSSILAMATRREDNLWSSFVYWIIMALIYAEEQSITSSNAIEMPTVNVFGVGYVQCFRDLIGAIGNYGDLYNTSLATVLPRSGGNLLNKAPYSPQQEAFPLH</sequence>
<keyword evidence="8" id="KW-1185">Reference proteome</keyword>
<dbReference type="InterPro" id="IPR051455">
    <property type="entry name" value="Bact_solute-bind_prot3"/>
</dbReference>
<feature type="compositionally biased region" description="Polar residues" evidence="4">
    <location>
        <begin position="23"/>
        <end position="52"/>
    </location>
</feature>
<feature type="compositionally biased region" description="Basic residues" evidence="4">
    <location>
        <begin position="119"/>
        <end position="130"/>
    </location>
</feature>
<dbReference type="Proteomes" id="UP001153069">
    <property type="component" value="Unassembled WGS sequence"/>
</dbReference>
<comment type="caution">
    <text evidence="7">The sequence shown here is derived from an EMBL/GenBank/DDBJ whole genome shotgun (WGS) entry which is preliminary data.</text>
</comment>
<feature type="compositionally biased region" description="Polar residues" evidence="4">
    <location>
        <begin position="68"/>
        <end position="103"/>
    </location>
</feature>
<reference evidence="7" key="1">
    <citation type="submission" date="2020-06" db="EMBL/GenBank/DDBJ databases">
        <authorList>
            <consortium name="Plant Systems Biology data submission"/>
        </authorList>
    </citation>
    <scope>NUCLEOTIDE SEQUENCE</scope>
    <source>
        <strain evidence="7">D6</strain>
    </source>
</reference>
<evidence type="ECO:0000259" key="6">
    <source>
        <dbReference type="SMART" id="SM00062"/>
    </source>
</evidence>
<feature type="region of interest" description="Disordered" evidence="4">
    <location>
        <begin position="266"/>
        <end position="285"/>
    </location>
</feature>
<dbReference type="Gene3D" id="3.40.190.10">
    <property type="entry name" value="Periplasmic binding protein-like II"/>
    <property type="match status" value="3"/>
</dbReference>
<evidence type="ECO:0000256" key="4">
    <source>
        <dbReference type="SAM" id="MobiDB-lite"/>
    </source>
</evidence>
<proteinExistence type="inferred from homology"/>
<keyword evidence="2" id="KW-0813">Transport</keyword>
<dbReference type="AlphaFoldDB" id="A0A9N8EAY7"/>
<evidence type="ECO:0000313" key="8">
    <source>
        <dbReference type="Proteomes" id="UP001153069"/>
    </source>
</evidence>
<dbReference type="Pfam" id="PF00497">
    <property type="entry name" value="SBP_bac_3"/>
    <property type="match status" value="1"/>
</dbReference>
<keyword evidence="5" id="KW-1133">Transmembrane helix</keyword>
<dbReference type="OrthoDB" id="47924at2759"/>
<name>A0A9N8EAY7_9STRA</name>
<dbReference type="GO" id="GO:0006865">
    <property type="term" value="P:amino acid transport"/>
    <property type="evidence" value="ECO:0007669"/>
    <property type="project" value="TreeGrafter"/>
</dbReference>
<dbReference type="EMBL" id="CAICTM010000700">
    <property type="protein sequence ID" value="CAB9515240.1"/>
    <property type="molecule type" value="Genomic_DNA"/>
</dbReference>
<feature type="compositionally biased region" description="Low complexity" evidence="4">
    <location>
        <begin position="387"/>
        <end position="400"/>
    </location>
</feature>
<feature type="domain" description="Solute-binding protein family 3/N-terminal" evidence="6">
    <location>
        <begin position="413"/>
        <end position="649"/>
    </location>
</feature>
<evidence type="ECO:0000256" key="3">
    <source>
        <dbReference type="ARBA" id="ARBA00022729"/>
    </source>
</evidence>
<feature type="compositionally biased region" description="Low complexity" evidence="4">
    <location>
        <begin position="107"/>
        <end position="118"/>
    </location>
</feature>
<evidence type="ECO:0000256" key="1">
    <source>
        <dbReference type="ARBA" id="ARBA00010333"/>
    </source>
</evidence>
<gene>
    <name evidence="7" type="ORF">SEMRO_701_G189820.1</name>
</gene>
<protein>
    <submittedName>
        <fullName evidence="7">Amino-acid ABC transporter-binding protein YhdW</fullName>
    </submittedName>
</protein>
<feature type="transmembrane region" description="Helical" evidence="5">
    <location>
        <begin position="354"/>
        <end position="373"/>
    </location>
</feature>
<evidence type="ECO:0000256" key="5">
    <source>
        <dbReference type="SAM" id="Phobius"/>
    </source>
</evidence>
<keyword evidence="3" id="KW-0732">Signal</keyword>
<accession>A0A9N8EAY7</accession>
<organism evidence="7 8">
    <name type="scientific">Seminavis robusta</name>
    <dbReference type="NCBI Taxonomy" id="568900"/>
    <lineage>
        <taxon>Eukaryota</taxon>
        <taxon>Sar</taxon>
        <taxon>Stramenopiles</taxon>
        <taxon>Ochrophyta</taxon>
        <taxon>Bacillariophyta</taxon>
        <taxon>Bacillariophyceae</taxon>
        <taxon>Bacillariophycidae</taxon>
        <taxon>Naviculales</taxon>
        <taxon>Naviculaceae</taxon>
        <taxon>Seminavis</taxon>
    </lineage>
</organism>
<feature type="region of interest" description="Disordered" evidence="4">
    <location>
        <begin position="1"/>
        <end position="203"/>
    </location>
</feature>
<keyword evidence="5" id="KW-0472">Membrane</keyword>
<feature type="compositionally biased region" description="Polar residues" evidence="4">
    <location>
        <begin position="1"/>
        <end position="14"/>
    </location>
</feature>
<evidence type="ECO:0000313" key="7">
    <source>
        <dbReference type="EMBL" id="CAB9515240.1"/>
    </source>
</evidence>
<feature type="region of interest" description="Disordered" evidence="4">
    <location>
        <begin position="379"/>
        <end position="400"/>
    </location>
</feature>
<dbReference type="InterPro" id="IPR001638">
    <property type="entry name" value="Solute-binding_3/MltF_N"/>
</dbReference>
<feature type="compositionally biased region" description="Polar residues" evidence="4">
    <location>
        <begin position="273"/>
        <end position="285"/>
    </location>
</feature>